<dbReference type="PANTHER" id="PTHR22550">
    <property type="entry name" value="SPORE GERMINATION PROTEIN"/>
    <property type="match status" value="1"/>
</dbReference>
<dbReference type="Proteomes" id="UP000027931">
    <property type="component" value="Unassembled WGS sequence"/>
</dbReference>
<feature type="transmembrane region" description="Helical" evidence="4">
    <location>
        <begin position="588"/>
        <end position="615"/>
    </location>
</feature>
<evidence type="ECO:0000256" key="3">
    <source>
        <dbReference type="SAM" id="MobiDB-lite"/>
    </source>
</evidence>
<evidence type="ECO:0000256" key="2">
    <source>
        <dbReference type="ARBA" id="ARBA00023136"/>
    </source>
</evidence>
<dbReference type="PANTHER" id="PTHR22550:SF5">
    <property type="entry name" value="LEUCINE ZIPPER PROTEIN 4"/>
    <property type="match status" value="1"/>
</dbReference>
<feature type="transmembrane region" description="Helical" evidence="4">
    <location>
        <begin position="468"/>
        <end position="487"/>
    </location>
</feature>
<keyword evidence="4" id="KW-1133">Transmembrane helix</keyword>
<evidence type="ECO:0000256" key="1">
    <source>
        <dbReference type="ARBA" id="ARBA00005278"/>
    </source>
</evidence>
<name>A0A074LII6_9BACL</name>
<accession>A0A074LII6</accession>
<sequence length="707" mass="79876">MSILQKASRWFTVDDSVLDEDFSLVPDDMQDGGEEQGPDHRRKSQREERPTQKQKPEEKPSKREEPQSREQREHRDEPKPAASKPSPSPRKRHHRVKPKKIGARQEPEAREEPEADTAEDTADRLPEKNAPAAELPLKIRRPQKKSRSHQPKIMGKELQPDPRTENLDFKPTYPEFVSPVLEENRRTVEDVFQIPLNADFIIRDFTISTVPPVQAFAVFMEGLSDKTIINNHILEPLMLLAEVPHEPPALSRADLLRKTLIPGNQLTEETKWKAVKNTILTGTTAVFVDGMKEVLLVETKGFEHRSVGDTKTETVVRGPHDAFTEHFRTNTGLVRARLRTEKLITEITQVGELAPTDVAIMYVDGICNPKLVREVRRRIQDVKVDFLQDSGILEQMIEDGPPGYVPRMLATERPDRVAQSLSEGYVAVFVGQSSQVLVLPTMLWTLLHTAEDAYIRYPFGTFLRLIRFAAFLIAMLLPALYIAVTNYHPEMIPTDLMLTIASSREKVPFPVVVEVLLMEIAIELIREAGIRIPNVIGPTIGIVGALILGQAAVQAGIVSPLLVIVVSVTALAAFTMPNYNLSFAVRTLRFLMMAMAAVWGFYGITLGVMVLLTHWTTLKSFGVPMMTHVAPYKQSSEDVILRGPVFRQEVRPGALYPGLMKRQLRFLRKWDPRTHDSREAEERIDEENRRIDTEGINQSGRRGGKKT</sequence>
<dbReference type="Pfam" id="PF03323">
    <property type="entry name" value="GerA"/>
    <property type="match status" value="1"/>
</dbReference>
<feature type="compositionally biased region" description="Basic and acidic residues" evidence="3">
    <location>
        <begin position="45"/>
        <end position="79"/>
    </location>
</feature>
<feature type="region of interest" description="Disordered" evidence="3">
    <location>
        <begin position="22"/>
        <end position="170"/>
    </location>
</feature>
<feature type="transmembrane region" description="Helical" evidence="4">
    <location>
        <begin position="532"/>
        <end position="551"/>
    </location>
</feature>
<feature type="region of interest" description="Disordered" evidence="3">
    <location>
        <begin position="675"/>
        <end position="707"/>
    </location>
</feature>
<organism evidence="5 6">
    <name type="scientific">Tumebacillus flagellatus</name>
    <dbReference type="NCBI Taxonomy" id="1157490"/>
    <lineage>
        <taxon>Bacteria</taxon>
        <taxon>Bacillati</taxon>
        <taxon>Bacillota</taxon>
        <taxon>Bacilli</taxon>
        <taxon>Bacillales</taxon>
        <taxon>Alicyclobacillaceae</taxon>
        <taxon>Tumebacillus</taxon>
    </lineage>
</organism>
<comment type="similarity">
    <text evidence="1">Belongs to the GerABKA family.</text>
</comment>
<feature type="compositionally biased region" description="Acidic residues" evidence="3">
    <location>
        <begin position="22"/>
        <end position="36"/>
    </location>
</feature>
<dbReference type="GO" id="GO:0016020">
    <property type="term" value="C:membrane"/>
    <property type="evidence" value="ECO:0007669"/>
    <property type="project" value="InterPro"/>
</dbReference>
<dbReference type="STRING" id="1157490.EL26_17790"/>
<dbReference type="eggNOG" id="COG0697">
    <property type="taxonomic scope" value="Bacteria"/>
</dbReference>
<feature type="compositionally biased region" description="Basic and acidic residues" evidence="3">
    <location>
        <begin position="154"/>
        <end position="168"/>
    </location>
</feature>
<dbReference type="EMBL" id="JMIR01000029">
    <property type="protein sequence ID" value="KEO82021.1"/>
    <property type="molecule type" value="Genomic_DNA"/>
</dbReference>
<feature type="compositionally biased region" description="Basic and acidic residues" evidence="3">
    <location>
        <begin position="675"/>
        <end position="693"/>
    </location>
</feature>
<feature type="compositionally biased region" description="Basic and acidic residues" evidence="3">
    <location>
        <begin position="103"/>
        <end position="112"/>
    </location>
</feature>
<evidence type="ECO:0000313" key="6">
    <source>
        <dbReference type="Proteomes" id="UP000027931"/>
    </source>
</evidence>
<keyword evidence="6" id="KW-1185">Reference proteome</keyword>
<gene>
    <name evidence="5" type="ORF">EL26_17790</name>
</gene>
<dbReference type="GO" id="GO:0009847">
    <property type="term" value="P:spore germination"/>
    <property type="evidence" value="ECO:0007669"/>
    <property type="project" value="InterPro"/>
</dbReference>
<reference evidence="5 6" key="1">
    <citation type="journal article" date="2013" name="Int. J. Syst. Evol. Microbiol.">
        <title>Tumebacillus flagellatus sp. nov., an alpha-amylase/pullulanase-producing bacterium isolated from cassava wastewater.</title>
        <authorList>
            <person name="Wang Q."/>
            <person name="Xie N."/>
            <person name="Qin Y."/>
            <person name="Shen N."/>
            <person name="Zhu J."/>
            <person name="Mi H."/>
            <person name="Huang R."/>
        </authorList>
    </citation>
    <scope>NUCLEOTIDE SEQUENCE [LARGE SCALE GENOMIC DNA]</scope>
    <source>
        <strain evidence="5 6">GST4</strain>
    </source>
</reference>
<dbReference type="InterPro" id="IPR004995">
    <property type="entry name" value="Spore_Ger"/>
</dbReference>
<dbReference type="InterPro" id="IPR050768">
    <property type="entry name" value="UPF0353/GerABKA_families"/>
</dbReference>
<keyword evidence="2 4" id="KW-0472">Membrane</keyword>
<keyword evidence="4" id="KW-0812">Transmembrane</keyword>
<protein>
    <submittedName>
        <fullName evidence="5">Spore gernimation protein GerA</fullName>
    </submittedName>
</protein>
<feature type="compositionally biased region" description="Basic residues" evidence="3">
    <location>
        <begin position="89"/>
        <end position="102"/>
    </location>
</feature>
<feature type="transmembrane region" description="Helical" evidence="4">
    <location>
        <begin position="557"/>
        <end position="576"/>
    </location>
</feature>
<comment type="caution">
    <text evidence="5">The sequence shown here is derived from an EMBL/GenBank/DDBJ whole genome shotgun (WGS) entry which is preliminary data.</text>
</comment>
<feature type="compositionally biased region" description="Basic residues" evidence="3">
    <location>
        <begin position="138"/>
        <end position="150"/>
    </location>
</feature>
<dbReference type="RefSeq" id="WP_081857287.1">
    <property type="nucleotide sequence ID" value="NZ_JMIR01000029.1"/>
</dbReference>
<evidence type="ECO:0000313" key="5">
    <source>
        <dbReference type="EMBL" id="KEO82021.1"/>
    </source>
</evidence>
<evidence type="ECO:0000256" key="4">
    <source>
        <dbReference type="SAM" id="Phobius"/>
    </source>
</evidence>
<proteinExistence type="inferred from homology"/>
<dbReference type="AlphaFoldDB" id="A0A074LII6"/>